<dbReference type="InterPro" id="IPR050987">
    <property type="entry name" value="AtrR-like"/>
</dbReference>
<dbReference type="PANTHER" id="PTHR46910">
    <property type="entry name" value="TRANSCRIPTION FACTOR PDR1"/>
    <property type="match status" value="1"/>
</dbReference>
<dbReference type="SMART" id="SM00906">
    <property type="entry name" value="Fungal_trans"/>
    <property type="match status" value="1"/>
</dbReference>
<dbReference type="GO" id="GO:0008270">
    <property type="term" value="F:zinc ion binding"/>
    <property type="evidence" value="ECO:0007669"/>
    <property type="project" value="InterPro"/>
</dbReference>
<evidence type="ECO:0000256" key="2">
    <source>
        <dbReference type="SAM" id="MobiDB-lite"/>
    </source>
</evidence>
<feature type="compositionally biased region" description="Low complexity" evidence="2">
    <location>
        <begin position="678"/>
        <end position="700"/>
    </location>
</feature>
<feature type="compositionally biased region" description="Low complexity" evidence="2">
    <location>
        <begin position="634"/>
        <end position="644"/>
    </location>
</feature>
<feature type="compositionally biased region" description="Basic residues" evidence="2">
    <location>
        <begin position="614"/>
        <end position="626"/>
    </location>
</feature>
<proteinExistence type="predicted"/>
<keyword evidence="5" id="KW-1185">Reference proteome</keyword>
<gene>
    <name evidence="4" type="ORF">DFH07DRAFT_737793</name>
</gene>
<name>A0AAD7JIC2_9AGAR</name>
<dbReference type="GO" id="GO:0003677">
    <property type="term" value="F:DNA binding"/>
    <property type="evidence" value="ECO:0007669"/>
    <property type="project" value="InterPro"/>
</dbReference>
<keyword evidence="1" id="KW-0539">Nucleus</keyword>
<feature type="region of interest" description="Disordered" evidence="2">
    <location>
        <begin position="70"/>
        <end position="90"/>
    </location>
</feature>
<organism evidence="4 5">
    <name type="scientific">Mycena maculata</name>
    <dbReference type="NCBI Taxonomy" id="230809"/>
    <lineage>
        <taxon>Eukaryota</taxon>
        <taxon>Fungi</taxon>
        <taxon>Dikarya</taxon>
        <taxon>Basidiomycota</taxon>
        <taxon>Agaricomycotina</taxon>
        <taxon>Agaricomycetes</taxon>
        <taxon>Agaricomycetidae</taxon>
        <taxon>Agaricales</taxon>
        <taxon>Marasmiineae</taxon>
        <taxon>Mycenaceae</taxon>
        <taxon>Mycena</taxon>
    </lineage>
</organism>
<dbReference type="InterPro" id="IPR007219">
    <property type="entry name" value="XnlR_reg_dom"/>
</dbReference>
<protein>
    <submittedName>
        <fullName evidence="4">Fungal-specific transcription factor domain-containing protein</fullName>
    </submittedName>
</protein>
<reference evidence="4" key="1">
    <citation type="submission" date="2023-03" db="EMBL/GenBank/DDBJ databases">
        <title>Massive genome expansion in bonnet fungi (Mycena s.s.) driven by repeated elements and novel gene families across ecological guilds.</title>
        <authorList>
            <consortium name="Lawrence Berkeley National Laboratory"/>
            <person name="Harder C.B."/>
            <person name="Miyauchi S."/>
            <person name="Viragh M."/>
            <person name="Kuo A."/>
            <person name="Thoen E."/>
            <person name="Andreopoulos B."/>
            <person name="Lu D."/>
            <person name="Skrede I."/>
            <person name="Drula E."/>
            <person name="Henrissat B."/>
            <person name="Morin E."/>
            <person name="Kohler A."/>
            <person name="Barry K."/>
            <person name="LaButti K."/>
            <person name="Morin E."/>
            <person name="Salamov A."/>
            <person name="Lipzen A."/>
            <person name="Mereny Z."/>
            <person name="Hegedus B."/>
            <person name="Baldrian P."/>
            <person name="Stursova M."/>
            <person name="Weitz H."/>
            <person name="Taylor A."/>
            <person name="Grigoriev I.V."/>
            <person name="Nagy L.G."/>
            <person name="Martin F."/>
            <person name="Kauserud H."/>
        </authorList>
    </citation>
    <scope>NUCLEOTIDE SEQUENCE</scope>
    <source>
        <strain evidence="4">CBHHK188m</strain>
    </source>
</reference>
<evidence type="ECO:0000313" key="5">
    <source>
        <dbReference type="Proteomes" id="UP001215280"/>
    </source>
</evidence>
<dbReference type="AlphaFoldDB" id="A0AAD7JIC2"/>
<evidence type="ECO:0000313" key="4">
    <source>
        <dbReference type="EMBL" id="KAJ7765439.1"/>
    </source>
</evidence>
<dbReference type="PANTHER" id="PTHR46910:SF38">
    <property type="entry name" value="ZN(2)-C6 FUNGAL-TYPE DOMAIN-CONTAINING PROTEIN"/>
    <property type="match status" value="1"/>
</dbReference>
<sequence>MPGNRCSNCIAYSFECAYVEAAKVYVESIESRVEKIEALLQTVSTLFCSLLPPPNSHPFQFLPEADLERELAETSPPRWRPPPVDDQDERDQLSLHENLQRLSVSSDRDSRFFGRSSGAMLLQTALNIKLDAEPRSARRHTEFWASRPSPEPVPPPQYTFPPPDLAASLVDLYFTHVNLILPLLHRPTFARDLAVGLHLTNDGFAATFLMVCAIGARFSSDSRVLLDGTDNLHSCGWRWFEQLQLMRDPLGPPPCLYDLQFSALSVLFLHGTSAPQAGWTLVSIGIRMAQDVGAHRRKDHQHRWTAEDEAWKRAFWVLVFLDRVLSAHFGRPCAIQDEDFDLDFPIDCDDEYWETPDPAQAFHQPRGKPSRVAAFIAYLRLCQVLSFTLRTVYSIDKSKVLLGLSKNDNNDWDHRVIVELDSALNKWIDEMPDHLRWNPLNEHAEFFEQSVMLHCSYYHLQIIIHRPYIPNPKKSVPPAFPSLAICLHAARSLSHVADIHRQRTGSKPMPLSQAFFSAGLVLLLNIWGGKRSGLGLSTDSEQEMAEVHRCMQVLRGWEMRWQSAGKLWDILYELASVGQLPLPVSANTKNKRERGAEEPKSATAAHPPSAPGLPKRRGGNSHARVHARSDTPLSSSSIQSHQQQIPYVPSVNSAIHERIDLCRPSQEYWYSEQEQATSISSSHDSMHQPSSTSGSGNNSNVRPHAGATSPSFPVSEAFYESLAASFASPSNLRHSNSSTVNYAEHIPREYPDGSVQNRVSSGASVHNNHRLCPSLADLARGVGIVPPPPPAEMDQDAMTMWSAAPVGFELDDWGSYLSTVNEITQARTNAGG</sequence>
<comment type="caution">
    <text evidence="4">The sequence shown here is derived from an EMBL/GenBank/DDBJ whole genome shotgun (WGS) entry which is preliminary data.</text>
</comment>
<dbReference type="GO" id="GO:0006351">
    <property type="term" value="P:DNA-templated transcription"/>
    <property type="evidence" value="ECO:0007669"/>
    <property type="project" value="InterPro"/>
</dbReference>
<dbReference type="CDD" id="cd12148">
    <property type="entry name" value="fungal_TF_MHR"/>
    <property type="match status" value="1"/>
</dbReference>
<accession>A0AAD7JIC2</accession>
<evidence type="ECO:0000259" key="3">
    <source>
        <dbReference type="SMART" id="SM00906"/>
    </source>
</evidence>
<dbReference type="GO" id="GO:0003700">
    <property type="term" value="F:DNA-binding transcription factor activity"/>
    <property type="evidence" value="ECO:0007669"/>
    <property type="project" value="InterPro"/>
</dbReference>
<feature type="region of interest" description="Disordered" evidence="2">
    <location>
        <begin position="585"/>
        <end position="644"/>
    </location>
</feature>
<feature type="domain" description="Xylanolytic transcriptional activator regulatory" evidence="3">
    <location>
        <begin position="278"/>
        <end position="351"/>
    </location>
</feature>
<feature type="region of interest" description="Disordered" evidence="2">
    <location>
        <begin position="672"/>
        <end position="708"/>
    </location>
</feature>
<dbReference type="EMBL" id="JARJLG010000035">
    <property type="protein sequence ID" value="KAJ7765439.1"/>
    <property type="molecule type" value="Genomic_DNA"/>
</dbReference>
<dbReference type="Proteomes" id="UP001215280">
    <property type="component" value="Unassembled WGS sequence"/>
</dbReference>
<evidence type="ECO:0000256" key="1">
    <source>
        <dbReference type="ARBA" id="ARBA00023242"/>
    </source>
</evidence>
<dbReference type="Pfam" id="PF04082">
    <property type="entry name" value="Fungal_trans"/>
    <property type="match status" value="1"/>
</dbReference>